<dbReference type="EMBL" id="LVYI01000004">
    <property type="protein sequence ID" value="OAP59916.1"/>
    <property type="molecule type" value="Genomic_DNA"/>
</dbReference>
<feature type="coiled-coil region" evidence="1">
    <location>
        <begin position="165"/>
        <end position="206"/>
    </location>
</feature>
<proteinExistence type="predicted"/>
<keyword evidence="4" id="KW-1185">Reference proteome</keyword>
<feature type="compositionally biased region" description="Basic and acidic residues" evidence="2">
    <location>
        <begin position="260"/>
        <end position="271"/>
    </location>
</feature>
<feature type="compositionally biased region" description="Basic and acidic residues" evidence="2">
    <location>
        <begin position="17"/>
        <end position="32"/>
    </location>
</feature>
<gene>
    <name evidence="3" type="ORF">AYL99_04918</name>
</gene>
<evidence type="ECO:0000256" key="1">
    <source>
        <dbReference type="SAM" id="Coils"/>
    </source>
</evidence>
<dbReference type="Proteomes" id="UP000078343">
    <property type="component" value="Unassembled WGS sequence"/>
</dbReference>
<organism evidence="3 4">
    <name type="scientific">Fonsecaea erecta</name>
    <dbReference type="NCBI Taxonomy" id="1367422"/>
    <lineage>
        <taxon>Eukaryota</taxon>
        <taxon>Fungi</taxon>
        <taxon>Dikarya</taxon>
        <taxon>Ascomycota</taxon>
        <taxon>Pezizomycotina</taxon>
        <taxon>Eurotiomycetes</taxon>
        <taxon>Chaetothyriomycetidae</taxon>
        <taxon>Chaetothyriales</taxon>
        <taxon>Herpotrichiellaceae</taxon>
        <taxon>Fonsecaea</taxon>
    </lineage>
</organism>
<evidence type="ECO:0000256" key="2">
    <source>
        <dbReference type="SAM" id="MobiDB-lite"/>
    </source>
</evidence>
<feature type="region of interest" description="Disordered" evidence="2">
    <location>
        <begin position="1"/>
        <end position="32"/>
    </location>
</feature>
<dbReference type="RefSeq" id="XP_018693283.1">
    <property type="nucleotide sequence ID" value="XM_018836430.1"/>
</dbReference>
<feature type="compositionally biased region" description="Basic and acidic residues" evidence="2">
    <location>
        <begin position="281"/>
        <end position="301"/>
    </location>
</feature>
<feature type="region of interest" description="Disordered" evidence="2">
    <location>
        <begin position="260"/>
        <end position="301"/>
    </location>
</feature>
<dbReference type="STRING" id="1367422.A0A178ZKH8"/>
<sequence>MEGETGRPSSEEAEAASEDRQSRGRDAKPSSAKHEWKVYLSDAIASHHRAVVALQEEPYCWESILTHLTHGTHCLESLEKGYNKCHNELRQEEATLRSGRKDMKDRWESFVGLMREIKEGLRWLEDPEDPSTRVENLEDTQQFGSLLQQRILGLMAQRDEFSQSNANHLRKISELEDTITRLKNERDNALRTIGDLEVQVETLHKENIEKGQTITSVERMRDERLKLNDDYFPDIMQPKTSVDSLVQEIRAEKERYARVKREKDKVTKGKQDVQGPLVSLSKEKQEVSRGQDLPSKDNDELGKALLKPTDLGLLVEWVLKGHCGLDETSECISKERADFMEGRDKFAEGIDKLSQETGHFGKAYNKAVDTNALREEASQRDLEDAWQEKDAKSRHCLEIEERLEGLSEDCSRGKESLVTLEETCRATTNHLQGKITELNDQFGRRTGEYKEERKLNVQLRDDCSRLAKLAARYHTLLNQRSILIHQERTRADNAELEAQQATNALQELKDEMEDMRKQADQARADMAADFAERQKDCEDFQQSKIDHIRYLEGQLNACKSFAAQSSMPEVRLSTGGMSPSLATSPVGGTHVQRSYSPLPSGVGLYYSQDRQDQWQPQSKQTPTEPEYQEPFQIPDLQISLQPVDQAHKPLAPIQLQPQPPGISSTRLMTPNNATNLCPATQTLQSARPVMAGLIAADDPASPTVAAQTHPLGRPPKRRADPAEYSGNPLPALKRHKGCSQ</sequence>
<dbReference type="GeneID" id="30009086"/>
<comment type="caution">
    <text evidence="3">The sequence shown here is derived from an EMBL/GenBank/DDBJ whole genome shotgun (WGS) entry which is preliminary data.</text>
</comment>
<evidence type="ECO:0000313" key="4">
    <source>
        <dbReference type="Proteomes" id="UP000078343"/>
    </source>
</evidence>
<name>A0A178ZKH8_9EURO</name>
<reference evidence="3 4" key="1">
    <citation type="submission" date="2016-04" db="EMBL/GenBank/DDBJ databases">
        <title>Draft genome of Fonsecaea erecta CBS 125763.</title>
        <authorList>
            <person name="Weiss V.A."/>
            <person name="Vicente V.A."/>
            <person name="Raittz R.T."/>
            <person name="Moreno L.F."/>
            <person name="De Souza E.M."/>
            <person name="Pedrosa F.O."/>
            <person name="Steffens M.B."/>
            <person name="Faoro H."/>
            <person name="Tadra-Sfeir M.Z."/>
            <person name="Najafzadeh M.J."/>
            <person name="Felipe M.S."/>
            <person name="Teixeira M."/>
            <person name="Sun J."/>
            <person name="Xi L."/>
            <person name="Gomes R."/>
            <person name="De Azevedo C.M."/>
            <person name="Salgado C.G."/>
            <person name="Da Silva M.B."/>
            <person name="Nascimento M.F."/>
            <person name="Queiroz-Telles F."/>
            <person name="Attili D.S."/>
            <person name="Gorbushina A."/>
        </authorList>
    </citation>
    <scope>NUCLEOTIDE SEQUENCE [LARGE SCALE GENOMIC DNA]</scope>
    <source>
        <strain evidence="3 4">CBS 125763</strain>
    </source>
</reference>
<evidence type="ECO:0000313" key="3">
    <source>
        <dbReference type="EMBL" id="OAP59916.1"/>
    </source>
</evidence>
<feature type="region of interest" description="Disordered" evidence="2">
    <location>
        <begin position="694"/>
        <end position="740"/>
    </location>
</feature>
<keyword evidence="1" id="KW-0175">Coiled coil</keyword>
<accession>A0A178ZKH8</accession>
<feature type="coiled-coil region" evidence="1">
    <location>
        <begin position="484"/>
        <end position="525"/>
    </location>
</feature>
<dbReference type="OrthoDB" id="10675093at2759"/>
<protein>
    <submittedName>
        <fullName evidence="3">Nucleoprotein TPR</fullName>
    </submittedName>
</protein>
<dbReference type="AlphaFoldDB" id="A0A178ZKH8"/>